<organism evidence="2 3">
    <name type="scientific">Bacillus weihaiensis</name>
    <dbReference type="NCBI Taxonomy" id="1547283"/>
    <lineage>
        <taxon>Bacteria</taxon>
        <taxon>Bacillati</taxon>
        <taxon>Bacillota</taxon>
        <taxon>Bacilli</taxon>
        <taxon>Bacillales</taxon>
        <taxon>Bacillaceae</taxon>
        <taxon>Bacillus</taxon>
    </lineage>
</organism>
<keyword evidence="1" id="KW-0812">Transmembrane</keyword>
<feature type="transmembrane region" description="Helical" evidence="1">
    <location>
        <begin position="110"/>
        <end position="129"/>
    </location>
</feature>
<accession>A0A1L3MMB7</accession>
<feature type="transmembrane region" description="Helical" evidence="1">
    <location>
        <begin position="135"/>
        <end position="156"/>
    </location>
</feature>
<evidence type="ECO:0000313" key="3">
    <source>
        <dbReference type="Proteomes" id="UP000181936"/>
    </source>
</evidence>
<reference evidence="2 3" key="1">
    <citation type="journal article" date="2016" name="Sci. Rep.">
        <title>Complete genome sequence and transcriptomic analysis of a novel marine strain Bacillus weihaiensis reveals the mechanism of brown algae degradation.</title>
        <authorList>
            <person name="Zhu Y."/>
            <person name="Chen P."/>
            <person name="Bao Y."/>
            <person name="Men Y."/>
            <person name="Zeng Y."/>
            <person name="Yang J."/>
            <person name="Sun J."/>
            <person name="Sun Y."/>
        </authorList>
    </citation>
    <scope>NUCLEOTIDE SEQUENCE [LARGE SCALE GENOMIC DNA]</scope>
    <source>
        <strain evidence="2 3">Alg07</strain>
    </source>
</reference>
<protein>
    <submittedName>
        <fullName evidence="2">Uncharacterized protein</fullName>
    </submittedName>
</protein>
<evidence type="ECO:0000313" key="2">
    <source>
        <dbReference type="EMBL" id="APH03477.1"/>
    </source>
</evidence>
<dbReference type="AlphaFoldDB" id="A0A1L3MMB7"/>
<dbReference type="KEGG" id="bwh:A9C19_01175"/>
<feature type="transmembrane region" description="Helical" evidence="1">
    <location>
        <begin position="71"/>
        <end position="98"/>
    </location>
</feature>
<dbReference type="STRING" id="1547283.A9C19_01175"/>
<name>A0A1L3MMB7_9BACI</name>
<dbReference type="RefSeq" id="WP_072578265.1">
    <property type="nucleotide sequence ID" value="NZ_CP016020.1"/>
</dbReference>
<proteinExistence type="predicted"/>
<dbReference type="EMBL" id="CP016020">
    <property type="protein sequence ID" value="APH03477.1"/>
    <property type="molecule type" value="Genomic_DNA"/>
</dbReference>
<keyword evidence="1" id="KW-0472">Membrane</keyword>
<sequence>MGNWKLGLMIFGMLAALGFHVWADNLTTPIQGKGAGELYSEMADSIGSSISAIFLEAFDKPYELKEMSYDLVWNLGVPLLLLLIATAVFGYVLYHLCVSIFRDENTKLTYVWKGILSLALIYILANSAIKTFGVLVLNLAVAATVVLFFLFIGYFLNSVFNSEEREA</sequence>
<gene>
    <name evidence="2" type="ORF">A9C19_01175</name>
</gene>
<dbReference type="Proteomes" id="UP000181936">
    <property type="component" value="Chromosome"/>
</dbReference>
<keyword evidence="3" id="KW-1185">Reference proteome</keyword>
<evidence type="ECO:0000256" key="1">
    <source>
        <dbReference type="SAM" id="Phobius"/>
    </source>
</evidence>
<keyword evidence="1" id="KW-1133">Transmembrane helix</keyword>